<evidence type="ECO:0000313" key="1">
    <source>
        <dbReference type="EMBL" id="CUS12232.1"/>
    </source>
</evidence>
<protein>
    <submittedName>
        <fullName evidence="1">Uncharacterized protein</fullName>
    </submittedName>
</protein>
<proteinExistence type="predicted"/>
<name>A0A292PX96_9PEZI</name>
<dbReference type="Proteomes" id="UP001412239">
    <property type="component" value="Unassembled WGS sequence"/>
</dbReference>
<gene>
    <name evidence="1" type="ORF">GSTUAT00003682001</name>
</gene>
<evidence type="ECO:0000313" key="2">
    <source>
        <dbReference type="Proteomes" id="UP001412239"/>
    </source>
</evidence>
<dbReference type="AlphaFoldDB" id="A0A292PX96"/>
<keyword evidence="2" id="KW-1185">Reference proteome</keyword>
<feature type="non-terminal residue" evidence="1">
    <location>
        <position position="1"/>
    </location>
</feature>
<dbReference type="EMBL" id="LN890998">
    <property type="protein sequence ID" value="CUS12232.1"/>
    <property type="molecule type" value="Genomic_DNA"/>
</dbReference>
<reference evidence="1" key="1">
    <citation type="submission" date="2015-10" db="EMBL/GenBank/DDBJ databases">
        <authorList>
            <person name="Regsiter A."/>
            <person name="william w."/>
        </authorList>
    </citation>
    <scope>NUCLEOTIDE SEQUENCE</scope>
    <source>
        <strain evidence="1">Montdore</strain>
    </source>
</reference>
<organism evidence="1 2">
    <name type="scientific">Tuber aestivum</name>
    <name type="common">summer truffle</name>
    <dbReference type="NCBI Taxonomy" id="59557"/>
    <lineage>
        <taxon>Eukaryota</taxon>
        <taxon>Fungi</taxon>
        <taxon>Dikarya</taxon>
        <taxon>Ascomycota</taxon>
        <taxon>Pezizomycotina</taxon>
        <taxon>Pezizomycetes</taxon>
        <taxon>Pezizales</taxon>
        <taxon>Tuberaceae</taxon>
        <taxon>Tuber</taxon>
    </lineage>
</organism>
<accession>A0A292PX96</accession>
<feature type="non-terminal residue" evidence="1">
    <location>
        <position position="84"/>
    </location>
</feature>
<sequence>KVSKVLDQNQAQWAIAKHGIEALEEELVAVKRTKRRKIQEDPNLKFATIHTIRRAQIEAGRVEVEDSALEINSKESTTESCIEI</sequence>